<sequence length="50" mass="5610">MCWLSLMRRLGWHHFSSSSPAYFCSLICFQSSALSISGASRDCLPPCLVR</sequence>
<dbReference type="EMBL" id="QXGC01000496">
    <property type="protein sequence ID" value="KAE9232559.1"/>
    <property type="molecule type" value="Genomic_DNA"/>
</dbReference>
<dbReference type="Proteomes" id="UP000460718">
    <property type="component" value="Unassembled WGS sequence"/>
</dbReference>
<evidence type="ECO:0000313" key="3">
    <source>
        <dbReference type="EMBL" id="KAE9232559.1"/>
    </source>
</evidence>
<evidence type="ECO:0000313" key="8">
    <source>
        <dbReference type="Proteomes" id="UP000488956"/>
    </source>
</evidence>
<evidence type="ECO:0000313" key="4">
    <source>
        <dbReference type="EMBL" id="KAE9358930.1"/>
    </source>
</evidence>
<dbReference type="EMBL" id="QXFX01000516">
    <property type="protein sequence ID" value="KAE9112856.1"/>
    <property type="molecule type" value="Genomic_DNA"/>
</dbReference>
<gene>
    <name evidence="3" type="ORF">PF004_g9876</name>
    <name evidence="4" type="ORF">PF008_g2456</name>
    <name evidence="2" type="ORF">PF010_g10295</name>
    <name evidence="1" type="ORF">PF011_g9907</name>
</gene>
<dbReference type="Proteomes" id="UP000476176">
    <property type="component" value="Unassembled WGS sequence"/>
</dbReference>
<evidence type="ECO:0000313" key="6">
    <source>
        <dbReference type="Proteomes" id="UP000476176"/>
    </source>
</evidence>
<reference evidence="5 6" key="1">
    <citation type="submission" date="2018-09" db="EMBL/GenBank/DDBJ databases">
        <title>Genomic investigation of the strawberry pathogen Phytophthora fragariae indicates pathogenicity is determined by transcriptional variation in three key races.</title>
        <authorList>
            <person name="Adams T.M."/>
            <person name="Armitage A.D."/>
            <person name="Sobczyk M.K."/>
            <person name="Bates H.J."/>
            <person name="Dunwell J.M."/>
            <person name="Nellist C.F."/>
            <person name="Harrison R.J."/>
        </authorList>
    </citation>
    <scope>NUCLEOTIDE SEQUENCE [LARGE SCALE GENOMIC DNA]</scope>
    <source>
        <strain evidence="3 6">BC-23</strain>
        <strain evidence="4 7">NOV-77</strain>
        <strain evidence="2 8">ONT-3</strain>
        <strain evidence="1 5">SCRP245</strain>
    </source>
</reference>
<evidence type="ECO:0000313" key="5">
    <source>
        <dbReference type="Proteomes" id="UP000460718"/>
    </source>
</evidence>
<evidence type="ECO:0000313" key="2">
    <source>
        <dbReference type="EMBL" id="KAE9112856.1"/>
    </source>
</evidence>
<dbReference type="EMBL" id="QXFW01000506">
    <property type="protein sequence ID" value="KAE9010241.1"/>
    <property type="molecule type" value="Genomic_DNA"/>
</dbReference>
<dbReference type="EMBL" id="QXFY01000067">
    <property type="protein sequence ID" value="KAE9358930.1"/>
    <property type="molecule type" value="Genomic_DNA"/>
</dbReference>
<name>A0A6A3KSD8_9STRA</name>
<evidence type="ECO:0000313" key="1">
    <source>
        <dbReference type="EMBL" id="KAE9010241.1"/>
    </source>
</evidence>
<dbReference type="Proteomes" id="UP000488956">
    <property type="component" value="Unassembled WGS sequence"/>
</dbReference>
<dbReference type="AlphaFoldDB" id="A0A6A3KSD8"/>
<accession>A0A6A3KSD8</accession>
<evidence type="ECO:0000313" key="7">
    <source>
        <dbReference type="Proteomes" id="UP000486351"/>
    </source>
</evidence>
<dbReference type="Proteomes" id="UP000486351">
    <property type="component" value="Unassembled WGS sequence"/>
</dbReference>
<comment type="caution">
    <text evidence="1">The sequence shown here is derived from an EMBL/GenBank/DDBJ whole genome shotgun (WGS) entry which is preliminary data.</text>
</comment>
<proteinExistence type="predicted"/>
<protein>
    <submittedName>
        <fullName evidence="1">Uncharacterized protein</fullName>
    </submittedName>
</protein>
<organism evidence="1 5">
    <name type="scientific">Phytophthora fragariae</name>
    <dbReference type="NCBI Taxonomy" id="53985"/>
    <lineage>
        <taxon>Eukaryota</taxon>
        <taxon>Sar</taxon>
        <taxon>Stramenopiles</taxon>
        <taxon>Oomycota</taxon>
        <taxon>Peronosporomycetes</taxon>
        <taxon>Peronosporales</taxon>
        <taxon>Peronosporaceae</taxon>
        <taxon>Phytophthora</taxon>
    </lineage>
</organism>